<evidence type="ECO:0000259" key="2">
    <source>
        <dbReference type="Pfam" id="PF00725"/>
    </source>
</evidence>
<accession>A0ABY7STQ5</accession>
<dbReference type="SUPFAM" id="SSF51735">
    <property type="entry name" value="NAD(P)-binding Rossmann-fold domains"/>
    <property type="match status" value="1"/>
</dbReference>
<dbReference type="InterPro" id="IPR013328">
    <property type="entry name" value="6PGD_dom2"/>
</dbReference>
<dbReference type="InterPro" id="IPR006176">
    <property type="entry name" value="3-OHacyl-CoA_DH_NAD-bd"/>
</dbReference>
<gene>
    <name evidence="4" type="ORF">JHW45_11940</name>
</gene>
<keyword evidence="5" id="KW-1185">Reference proteome</keyword>
<dbReference type="InterPro" id="IPR008927">
    <property type="entry name" value="6-PGluconate_DH-like_C_sf"/>
</dbReference>
<dbReference type="Pfam" id="PF02737">
    <property type="entry name" value="3HCDH_N"/>
    <property type="match status" value="1"/>
</dbReference>
<name>A0ABY7STQ5_9RHOB</name>
<dbReference type="InterPro" id="IPR006108">
    <property type="entry name" value="3HC_DH_C"/>
</dbReference>
<evidence type="ECO:0000313" key="4">
    <source>
        <dbReference type="EMBL" id="WCR09792.1"/>
    </source>
</evidence>
<feature type="domain" description="3-hydroxyacyl-CoA dehydrogenase NAD binding" evidence="3">
    <location>
        <begin position="6"/>
        <end position="171"/>
    </location>
</feature>
<dbReference type="InterPro" id="IPR036291">
    <property type="entry name" value="NAD(P)-bd_dom_sf"/>
</dbReference>
<proteinExistence type="predicted"/>
<keyword evidence="1" id="KW-0560">Oxidoreductase</keyword>
<dbReference type="PANTHER" id="PTHR48075">
    <property type="entry name" value="3-HYDROXYACYL-COA DEHYDROGENASE FAMILY PROTEIN"/>
    <property type="match status" value="1"/>
</dbReference>
<dbReference type="PANTHER" id="PTHR48075:SF5">
    <property type="entry name" value="3-HYDROXYBUTYRYL-COA DEHYDROGENASE"/>
    <property type="match status" value="1"/>
</dbReference>
<feature type="domain" description="3-hydroxyacyl-CoA dehydrogenase C-terminal" evidence="2">
    <location>
        <begin position="177"/>
        <end position="246"/>
    </location>
</feature>
<dbReference type="Gene3D" id="1.10.1040.10">
    <property type="entry name" value="N-(1-d-carboxylethyl)-l-norvaline Dehydrogenase, domain 2"/>
    <property type="match status" value="1"/>
</dbReference>
<evidence type="ECO:0000313" key="5">
    <source>
        <dbReference type="Proteomes" id="UP001218412"/>
    </source>
</evidence>
<dbReference type="RefSeq" id="WP_272857869.1">
    <property type="nucleotide sequence ID" value="NZ_CP067134.1"/>
</dbReference>
<dbReference type="PIRSF" id="PIRSF000105">
    <property type="entry name" value="HCDH"/>
    <property type="match status" value="1"/>
</dbReference>
<dbReference type="Proteomes" id="UP001218412">
    <property type="component" value="Chromosome"/>
</dbReference>
<evidence type="ECO:0000256" key="1">
    <source>
        <dbReference type="ARBA" id="ARBA00023002"/>
    </source>
</evidence>
<dbReference type="Pfam" id="PF00725">
    <property type="entry name" value="3HCDH"/>
    <property type="match status" value="1"/>
</dbReference>
<evidence type="ECO:0000259" key="3">
    <source>
        <dbReference type="Pfam" id="PF02737"/>
    </source>
</evidence>
<dbReference type="Gene3D" id="3.40.50.720">
    <property type="entry name" value="NAD(P)-binding Rossmann-like Domain"/>
    <property type="match status" value="1"/>
</dbReference>
<protein>
    <submittedName>
        <fullName evidence="4">3-hydroxyacyl-CoA dehydrogenase</fullName>
    </submittedName>
</protein>
<dbReference type="InterPro" id="IPR022694">
    <property type="entry name" value="3-OHacyl-CoA_DH"/>
</dbReference>
<dbReference type="SUPFAM" id="SSF48179">
    <property type="entry name" value="6-phosphogluconate dehydrogenase C-terminal domain-like"/>
    <property type="match status" value="1"/>
</dbReference>
<organism evidence="4 5">
    <name type="scientific">Paracoccus stylophorae</name>
    <dbReference type="NCBI Taxonomy" id="659350"/>
    <lineage>
        <taxon>Bacteria</taxon>
        <taxon>Pseudomonadati</taxon>
        <taxon>Pseudomonadota</taxon>
        <taxon>Alphaproteobacteria</taxon>
        <taxon>Rhodobacterales</taxon>
        <taxon>Paracoccaceae</taxon>
        <taxon>Paracoccus</taxon>
    </lineage>
</organism>
<sequence length="303" mass="32692">MDERAIAILGSGLIGESWAGLFAGHGYEVRCWDIDPSVATRAVLGATKIASAIAGPARQAGRITSADDLSAALEDASWVQENIVERVPEKQSLYRQVLELAGPDLLIASSTSSLTWTDLTTGLAGPDRVLTAHPFNPPHLMPLVEIYAASTHAAQRADQFYRHLDREPVFLNRPAVGHIANRLSSALWREAVNIVAEGIADVEAVDCALVNGPGLRWSVIGAHMAYHLGGGEGGIRHYLEHLGPSQERRWADLGSPALTPEVVDKLIEGIEAEADGRSVQELVSERDDAIERILKALKQPMIE</sequence>
<dbReference type="EMBL" id="CP067134">
    <property type="protein sequence ID" value="WCR09792.1"/>
    <property type="molecule type" value="Genomic_DNA"/>
</dbReference>
<reference evidence="4 5" key="1">
    <citation type="submission" date="2021-01" db="EMBL/GenBank/DDBJ databases">
        <title>Biogeographic distribution of Paracoccus.</title>
        <authorList>
            <person name="Hollensteiner J."/>
            <person name="Leineberger J."/>
            <person name="Brinkhoff T."/>
            <person name="Daniel R."/>
        </authorList>
    </citation>
    <scope>NUCLEOTIDE SEQUENCE [LARGE SCALE GENOMIC DNA]</scope>
    <source>
        <strain evidence="4 5">LMG25392</strain>
    </source>
</reference>